<feature type="transmembrane region" description="Helical" evidence="6">
    <location>
        <begin position="52"/>
        <end position="73"/>
    </location>
</feature>
<name>A0A0M9DBZ6_9LACO</name>
<feature type="transmembrane region" description="Helical" evidence="6">
    <location>
        <begin position="405"/>
        <end position="425"/>
    </location>
</feature>
<protein>
    <submittedName>
        <fullName evidence="7">PST family polysaccharide transporter</fullName>
    </submittedName>
</protein>
<dbReference type="AlphaFoldDB" id="A0A0M9DBZ6"/>
<reference evidence="7 8" key="1">
    <citation type="journal article" date="2015" name="Genome Biol. Evol.">
        <title>Functionally Structured Genomes in Lactobacillus kunkeei Colonizing the Honey Crop and Food Products of Honeybees and Stingless Bees.</title>
        <authorList>
            <person name="Tamarit D."/>
            <person name="Ellegaard K.M."/>
            <person name="Wikander J."/>
            <person name="Olofsson T."/>
            <person name="Vasquez A."/>
            <person name="Andersson S.G."/>
        </authorList>
    </citation>
    <scope>NUCLEOTIDE SEQUENCE [LARGE SCALE GENOMIC DNA]</scope>
    <source>
        <strain evidence="7 8">LAko</strain>
    </source>
</reference>
<feature type="transmembrane region" description="Helical" evidence="6">
    <location>
        <begin position="354"/>
        <end position="375"/>
    </location>
</feature>
<evidence type="ECO:0000313" key="8">
    <source>
        <dbReference type="Proteomes" id="UP000037778"/>
    </source>
</evidence>
<evidence type="ECO:0000256" key="2">
    <source>
        <dbReference type="ARBA" id="ARBA00022475"/>
    </source>
</evidence>
<keyword evidence="8" id="KW-1185">Reference proteome</keyword>
<feature type="transmembrane region" description="Helical" evidence="6">
    <location>
        <begin position="323"/>
        <end position="342"/>
    </location>
</feature>
<dbReference type="Pfam" id="PF01943">
    <property type="entry name" value="Polysacc_synt"/>
    <property type="match status" value="1"/>
</dbReference>
<proteinExistence type="predicted"/>
<feature type="transmembrane region" description="Helical" evidence="6">
    <location>
        <begin position="126"/>
        <end position="146"/>
    </location>
</feature>
<feature type="transmembrane region" description="Helical" evidence="6">
    <location>
        <begin position="282"/>
        <end position="303"/>
    </location>
</feature>
<feature type="transmembrane region" description="Helical" evidence="6">
    <location>
        <begin position="85"/>
        <end position="106"/>
    </location>
</feature>
<accession>A0A0M9DBZ6</accession>
<keyword evidence="3 6" id="KW-0812">Transmembrane</keyword>
<dbReference type="PANTHER" id="PTHR30250">
    <property type="entry name" value="PST FAMILY PREDICTED COLANIC ACID TRANSPORTER"/>
    <property type="match status" value="1"/>
</dbReference>
<dbReference type="EMBL" id="JXCY01000003">
    <property type="protein sequence ID" value="KOY76909.1"/>
    <property type="molecule type" value="Genomic_DNA"/>
</dbReference>
<organism evidence="7 8">
    <name type="scientific">Apilactobacillus kunkeei</name>
    <dbReference type="NCBI Taxonomy" id="148814"/>
    <lineage>
        <taxon>Bacteria</taxon>
        <taxon>Bacillati</taxon>
        <taxon>Bacillota</taxon>
        <taxon>Bacilli</taxon>
        <taxon>Lactobacillales</taxon>
        <taxon>Lactobacillaceae</taxon>
        <taxon>Apilactobacillus</taxon>
    </lineage>
</organism>
<evidence type="ECO:0000256" key="1">
    <source>
        <dbReference type="ARBA" id="ARBA00004651"/>
    </source>
</evidence>
<keyword evidence="5 6" id="KW-0472">Membrane</keyword>
<feature type="transmembrane region" description="Helical" evidence="6">
    <location>
        <begin position="479"/>
        <end position="499"/>
    </location>
</feature>
<evidence type="ECO:0000256" key="3">
    <source>
        <dbReference type="ARBA" id="ARBA00022692"/>
    </source>
</evidence>
<evidence type="ECO:0000256" key="4">
    <source>
        <dbReference type="ARBA" id="ARBA00022989"/>
    </source>
</evidence>
<sequence length="525" mass="58276">MKNDNKLSVIMKGAMILSIASLISKVLSAVYRVPFQNLVGNIGFYVFQQVYPIYGIGMVLALSGMPIIISRVIAEQETTLQKKALLRQLFIMLSIFGGLIFIIFQIKATSIAALMGDIRLDSLIRAVSWMFLMMPILACLRGYFQATLIMKPTAYSQVVEQVLRVGLIIAAAYIGVRHHVDPYTIGTYAMVATPVAEIFSVAILIRYYAVDIKRLPSQKVMSYQSLLKRLLFEGGTICMLSSLMVLMQLVDSFTVRKGLLLNGLNWIDSQAVKGIYDRGQPLVQLGLVIATSFASAILPSLSLAYSKKQMKSFHNLASEMLRVSMFMTVGVAVGMISLMPLINRLLFNSGQQNTTISIFMISVVLTTMITIYSSILQSANHFKITIIAIILGLASKILITKEMVAHMGIAGASISTVISLLLMLIVEVKFAPTDIVKIENKWSFLWKLTVIAFVMLVIEMVLMNLFGSIHLVHSQRLSAIISLCFLVPIGAAVFGVLAIKWKLLTYQEWQSVPVVNKFIDRWMSK</sequence>
<dbReference type="RefSeq" id="WP_053791516.1">
    <property type="nucleotide sequence ID" value="NZ_JXCY01000003.1"/>
</dbReference>
<comment type="subcellular location">
    <subcellularLocation>
        <location evidence="1">Cell membrane</location>
        <topology evidence="1">Multi-pass membrane protein</topology>
    </subcellularLocation>
</comment>
<evidence type="ECO:0000256" key="5">
    <source>
        <dbReference type="ARBA" id="ARBA00023136"/>
    </source>
</evidence>
<dbReference type="InterPro" id="IPR050833">
    <property type="entry name" value="Poly_Biosynth_Transport"/>
</dbReference>
<dbReference type="GO" id="GO:0005886">
    <property type="term" value="C:plasma membrane"/>
    <property type="evidence" value="ECO:0007669"/>
    <property type="project" value="UniProtKB-SubCell"/>
</dbReference>
<dbReference type="Proteomes" id="UP000037778">
    <property type="component" value="Unassembled WGS sequence"/>
</dbReference>
<dbReference type="InterPro" id="IPR002797">
    <property type="entry name" value="Polysacc_synth"/>
</dbReference>
<dbReference type="PATRIC" id="fig|148814.8.peg.333"/>
<gene>
    <name evidence="7" type="ORF">RZ71_11380</name>
</gene>
<keyword evidence="2" id="KW-1003">Cell membrane</keyword>
<feature type="transmembrane region" description="Helical" evidence="6">
    <location>
        <begin position="230"/>
        <end position="250"/>
    </location>
</feature>
<keyword evidence="4 6" id="KW-1133">Transmembrane helix</keyword>
<evidence type="ECO:0000313" key="7">
    <source>
        <dbReference type="EMBL" id="KOY76909.1"/>
    </source>
</evidence>
<evidence type="ECO:0000256" key="6">
    <source>
        <dbReference type="SAM" id="Phobius"/>
    </source>
</evidence>
<comment type="caution">
    <text evidence="7">The sequence shown here is derived from an EMBL/GenBank/DDBJ whole genome shotgun (WGS) entry which is preliminary data.</text>
</comment>
<feature type="transmembrane region" description="Helical" evidence="6">
    <location>
        <begin position="445"/>
        <end position="467"/>
    </location>
</feature>
<dbReference type="CDD" id="cd13124">
    <property type="entry name" value="MATE_SpoVB_like"/>
    <property type="match status" value="1"/>
</dbReference>
<feature type="transmembrane region" description="Helical" evidence="6">
    <location>
        <begin position="158"/>
        <end position="176"/>
    </location>
</feature>
<dbReference type="InterPro" id="IPR024923">
    <property type="entry name" value="PG_synth_SpoVB"/>
</dbReference>
<feature type="transmembrane region" description="Helical" evidence="6">
    <location>
        <begin position="188"/>
        <end position="209"/>
    </location>
</feature>
<dbReference type="PANTHER" id="PTHR30250:SF29">
    <property type="entry name" value="POLYSACCHARIDE BIOSYNTHESIS PROTEIN C-TERMINAL DOMAIN-CONTAINING PROTEIN"/>
    <property type="match status" value="1"/>
</dbReference>